<organism evidence="2 3">
    <name type="scientific">Haloarchaeobius iranensis</name>
    <dbReference type="NCBI Taxonomy" id="996166"/>
    <lineage>
        <taxon>Archaea</taxon>
        <taxon>Methanobacteriati</taxon>
        <taxon>Methanobacteriota</taxon>
        <taxon>Stenosarchaea group</taxon>
        <taxon>Halobacteria</taxon>
        <taxon>Halobacteriales</taxon>
        <taxon>Halorubellaceae</taxon>
        <taxon>Haloarchaeobius</taxon>
    </lineage>
</organism>
<evidence type="ECO:0000313" key="2">
    <source>
        <dbReference type="EMBL" id="SDN27133.1"/>
    </source>
</evidence>
<evidence type="ECO:0000313" key="3">
    <source>
        <dbReference type="Proteomes" id="UP000199370"/>
    </source>
</evidence>
<feature type="transmembrane region" description="Helical" evidence="1">
    <location>
        <begin position="69"/>
        <end position="87"/>
    </location>
</feature>
<gene>
    <name evidence="2" type="ORF">SAMN05192554_1242</name>
</gene>
<dbReference type="InterPro" id="IPR058341">
    <property type="entry name" value="DUF8028"/>
</dbReference>
<keyword evidence="1" id="KW-0812">Transmembrane</keyword>
<protein>
    <submittedName>
        <fullName evidence="2">Uncharacterized protein</fullName>
    </submittedName>
</protein>
<accession>A0A1H0A2E5</accession>
<keyword evidence="1" id="KW-1133">Transmembrane helix</keyword>
<feature type="transmembrane region" description="Helical" evidence="1">
    <location>
        <begin position="43"/>
        <end position="62"/>
    </location>
</feature>
<dbReference type="EMBL" id="FNIA01000024">
    <property type="protein sequence ID" value="SDN27133.1"/>
    <property type="molecule type" value="Genomic_DNA"/>
</dbReference>
<evidence type="ECO:0000256" key="1">
    <source>
        <dbReference type="SAM" id="Phobius"/>
    </source>
</evidence>
<proteinExistence type="predicted"/>
<name>A0A1H0A2E5_9EURY</name>
<sequence>MGRKMRCLISGLTSSSLSPLEDPDSASALRQGYQCAQYGLRTVGFWAAVSLPFVHLPLLLTGLDSTADLLAFGVLLLSNLVALFVGHPHDSP</sequence>
<keyword evidence="3" id="KW-1185">Reference proteome</keyword>
<dbReference type="Pfam" id="PF26071">
    <property type="entry name" value="DUF8028"/>
    <property type="match status" value="1"/>
</dbReference>
<dbReference type="Proteomes" id="UP000199370">
    <property type="component" value="Unassembled WGS sequence"/>
</dbReference>
<reference evidence="2 3" key="1">
    <citation type="submission" date="2016-10" db="EMBL/GenBank/DDBJ databases">
        <authorList>
            <person name="de Groot N.N."/>
        </authorList>
    </citation>
    <scope>NUCLEOTIDE SEQUENCE [LARGE SCALE GENOMIC DNA]</scope>
    <source>
        <strain evidence="3">EB21,IBRC-M 10013,KCTC 4048</strain>
    </source>
</reference>
<dbReference type="AlphaFoldDB" id="A0A1H0A2E5"/>
<keyword evidence="1" id="KW-0472">Membrane</keyword>